<evidence type="ECO:0000256" key="1">
    <source>
        <dbReference type="SAM" id="MobiDB-lite"/>
    </source>
</evidence>
<proteinExistence type="predicted"/>
<name>A0ABT3QXK5_9HYPH</name>
<keyword evidence="4" id="KW-1185">Reference proteome</keyword>
<dbReference type="InterPro" id="IPR038696">
    <property type="entry name" value="IalB_sf"/>
</dbReference>
<feature type="signal peptide" evidence="2">
    <location>
        <begin position="1"/>
        <end position="24"/>
    </location>
</feature>
<organism evidence="3 4">
    <name type="scientific">Roseibium salinum</name>
    <dbReference type="NCBI Taxonomy" id="1604349"/>
    <lineage>
        <taxon>Bacteria</taxon>
        <taxon>Pseudomonadati</taxon>
        <taxon>Pseudomonadota</taxon>
        <taxon>Alphaproteobacteria</taxon>
        <taxon>Hyphomicrobiales</taxon>
        <taxon>Stappiaceae</taxon>
        <taxon>Roseibium</taxon>
    </lineage>
</organism>
<dbReference type="InterPro" id="IPR009560">
    <property type="entry name" value="DUF1176"/>
</dbReference>
<protein>
    <submittedName>
        <fullName evidence="3">DUF1176 domain-containing protein</fullName>
    </submittedName>
</protein>
<evidence type="ECO:0000313" key="3">
    <source>
        <dbReference type="EMBL" id="MCX2721668.1"/>
    </source>
</evidence>
<feature type="region of interest" description="Disordered" evidence="1">
    <location>
        <begin position="347"/>
        <end position="366"/>
    </location>
</feature>
<feature type="chain" id="PRO_5047136844" evidence="2">
    <location>
        <begin position="25"/>
        <end position="366"/>
    </location>
</feature>
<dbReference type="EMBL" id="JAPEVI010000003">
    <property type="protein sequence ID" value="MCX2721668.1"/>
    <property type="molecule type" value="Genomic_DNA"/>
</dbReference>
<sequence>MTLRLLTFLISAAMALAAASSAVAQPGRTAPSFDSWTADCSNTGVCFASSLTRTKSVWVDLRIIRDWPAEAQPLMRLTTNTTLPVEGTLRFDVDGAAVEALPLEQLREMQGAVVPPAGFRPLGGEGFWYPTGPATATLLKALQEGKELTVRLPAAEDGADPISVPVSLQGLKASLLWLDNRQNRTGTVAAIVAPGTAPAEDAPHALPVMSAQELPPEVAAVWSANRLCSEIDPAIFASLNAVRVPLPENASLYIIPCGAPTAHNSPYVAVLASKDGAARQIHVARMSDQGPIATDLIYNAHWSPADQQLVSYFKGSGVGECGLWNRWVWNGSGLVLLEEATRNTCDGTEPDLSKWSNSWPAKNASN</sequence>
<feature type="compositionally biased region" description="Polar residues" evidence="1">
    <location>
        <begin position="354"/>
        <end position="366"/>
    </location>
</feature>
<accession>A0ABT3QXK5</accession>
<dbReference type="RefSeq" id="WP_265961376.1">
    <property type="nucleotide sequence ID" value="NZ_JAPEVI010000003.1"/>
</dbReference>
<evidence type="ECO:0000256" key="2">
    <source>
        <dbReference type="SAM" id="SignalP"/>
    </source>
</evidence>
<comment type="caution">
    <text evidence="3">The sequence shown here is derived from an EMBL/GenBank/DDBJ whole genome shotgun (WGS) entry which is preliminary data.</text>
</comment>
<gene>
    <name evidence="3" type="ORF">ON753_04495</name>
</gene>
<keyword evidence="2" id="KW-0732">Signal</keyword>
<reference evidence="3 4" key="1">
    <citation type="journal article" date="2016" name="Int. J. Syst. Evol. Microbiol.">
        <title>Labrenzia salina sp. nov., isolated from the rhizosphere of the halophyte Arthrocnemum macrostachyum.</title>
        <authorList>
            <person name="Camacho M."/>
            <person name="Redondo-Gomez S."/>
            <person name="Rodriguez-Llorente I."/>
            <person name="Rohde M."/>
            <person name="Sproer C."/>
            <person name="Schumann P."/>
            <person name="Klenk H.P."/>
            <person name="Montero-Calasanz M.D.C."/>
        </authorList>
    </citation>
    <scope>NUCLEOTIDE SEQUENCE [LARGE SCALE GENOMIC DNA]</scope>
    <source>
        <strain evidence="3 4">DSM 29163</strain>
    </source>
</reference>
<dbReference type="Proteomes" id="UP001300261">
    <property type="component" value="Unassembled WGS sequence"/>
</dbReference>
<dbReference type="Pfam" id="PF06674">
    <property type="entry name" value="DUF1176"/>
    <property type="match status" value="1"/>
</dbReference>
<dbReference type="Gene3D" id="2.60.40.1880">
    <property type="entry name" value="Invasion associated locus B (IalB) protein"/>
    <property type="match status" value="1"/>
</dbReference>
<evidence type="ECO:0000313" key="4">
    <source>
        <dbReference type="Proteomes" id="UP001300261"/>
    </source>
</evidence>